<sequence>MKHNVNSYIMPTYGERTLDFKEGKGVYLISTDNKKYLDFGSGIAVNSLGHCHPKLIKALQEQSSKLWHISNLYSNPTQEAYAKLLCQNSFAQKVFFTNSGAEAVECGLKVIRSYHHYHQNINKKNIITFEGAFHGRTFAALSAQKNKKFSKGFEPLLSGFIQIPFNDYTAIKDSIDENTGGVMIEPIQGEGGVRPAKLKFLEQVRKLCDEMGVLFFLDEVQCGFGRTGKFFAYEWANFEPDVMAVAKGIGSGFPLGACLSTADACIGMTKGTHGSTYGGNPLAVAVGKAVIEEMMQESFFEKVDKVARYLWHKLKFLEKNYNEIEEVRGAGLLLGIKTRKNNLEISKLFTQNGLLTVPADDNIIRLAPPLIILKKEVDEAIDIIEKTLQEIDD</sequence>
<evidence type="ECO:0000256" key="1">
    <source>
        <dbReference type="ARBA" id="ARBA00001933"/>
    </source>
</evidence>
<reference evidence="5" key="1">
    <citation type="submission" date="2018-05" db="EMBL/GenBank/DDBJ databases">
        <authorList>
            <person name="Lanie J.A."/>
            <person name="Ng W.-L."/>
            <person name="Kazmierczak K.M."/>
            <person name="Andrzejewski T.M."/>
            <person name="Davidsen T.M."/>
            <person name="Wayne K.J."/>
            <person name="Tettelin H."/>
            <person name="Glass J.I."/>
            <person name="Rusch D."/>
            <person name="Podicherti R."/>
            <person name="Tsui H.-C.T."/>
            <person name="Winkler M.E."/>
        </authorList>
    </citation>
    <scope>NUCLEOTIDE SEQUENCE</scope>
</reference>
<dbReference type="InterPro" id="IPR015424">
    <property type="entry name" value="PyrdxlP-dep_Trfase"/>
</dbReference>
<comment type="cofactor">
    <cofactor evidence="1">
        <name>pyridoxal 5'-phosphate</name>
        <dbReference type="ChEBI" id="CHEBI:597326"/>
    </cofactor>
</comment>
<evidence type="ECO:0000313" key="5">
    <source>
        <dbReference type="EMBL" id="SVA15488.1"/>
    </source>
</evidence>
<evidence type="ECO:0000256" key="3">
    <source>
        <dbReference type="ARBA" id="ARBA00022679"/>
    </source>
</evidence>
<dbReference type="FunFam" id="3.40.640.10:FF:000004">
    <property type="entry name" value="Acetylornithine aminotransferase"/>
    <property type="match status" value="1"/>
</dbReference>
<dbReference type="InterPro" id="IPR050103">
    <property type="entry name" value="Class-III_PLP-dep_AT"/>
</dbReference>
<dbReference type="GO" id="GO:0030170">
    <property type="term" value="F:pyridoxal phosphate binding"/>
    <property type="evidence" value="ECO:0007669"/>
    <property type="project" value="InterPro"/>
</dbReference>
<dbReference type="NCBIfam" id="NF002325">
    <property type="entry name" value="PRK01278.1"/>
    <property type="match status" value="1"/>
</dbReference>
<dbReference type="PANTHER" id="PTHR11986">
    <property type="entry name" value="AMINOTRANSFERASE CLASS III"/>
    <property type="match status" value="1"/>
</dbReference>
<keyword evidence="4" id="KW-0663">Pyridoxal phosphate</keyword>
<dbReference type="EMBL" id="UINC01004593">
    <property type="protein sequence ID" value="SVA15488.1"/>
    <property type="molecule type" value="Genomic_DNA"/>
</dbReference>
<dbReference type="InterPro" id="IPR049704">
    <property type="entry name" value="Aminotrans_3_PPA_site"/>
</dbReference>
<organism evidence="5">
    <name type="scientific">marine metagenome</name>
    <dbReference type="NCBI Taxonomy" id="408172"/>
    <lineage>
        <taxon>unclassified sequences</taxon>
        <taxon>metagenomes</taxon>
        <taxon>ecological metagenomes</taxon>
    </lineage>
</organism>
<dbReference type="InterPro" id="IPR005814">
    <property type="entry name" value="Aminotrans_3"/>
</dbReference>
<dbReference type="GO" id="GO:0042802">
    <property type="term" value="F:identical protein binding"/>
    <property type="evidence" value="ECO:0007669"/>
    <property type="project" value="TreeGrafter"/>
</dbReference>
<dbReference type="GO" id="GO:0006526">
    <property type="term" value="P:L-arginine biosynthetic process"/>
    <property type="evidence" value="ECO:0007669"/>
    <property type="project" value="UniProtKB-ARBA"/>
</dbReference>
<dbReference type="InterPro" id="IPR004636">
    <property type="entry name" value="AcOrn/SuccOrn_fam"/>
</dbReference>
<dbReference type="PANTHER" id="PTHR11986:SF113">
    <property type="entry name" value="SUCCINYLORNITHINE TRANSAMINASE"/>
    <property type="match status" value="1"/>
</dbReference>
<dbReference type="InterPro" id="IPR015422">
    <property type="entry name" value="PyrdxlP-dep_Trfase_small"/>
</dbReference>
<dbReference type="InterPro" id="IPR015421">
    <property type="entry name" value="PyrdxlP-dep_Trfase_major"/>
</dbReference>
<proteinExistence type="predicted"/>
<evidence type="ECO:0008006" key="6">
    <source>
        <dbReference type="Google" id="ProtNLM"/>
    </source>
</evidence>
<dbReference type="PROSITE" id="PS00600">
    <property type="entry name" value="AA_TRANSFER_CLASS_3"/>
    <property type="match status" value="1"/>
</dbReference>
<dbReference type="SUPFAM" id="SSF53383">
    <property type="entry name" value="PLP-dependent transferases"/>
    <property type="match status" value="1"/>
</dbReference>
<dbReference type="AlphaFoldDB" id="A0A381TIX0"/>
<evidence type="ECO:0000256" key="4">
    <source>
        <dbReference type="ARBA" id="ARBA00022898"/>
    </source>
</evidence>
<dbReference type="PIRSF" id="PIRSF000521">
    <property type="entry name" value="Transaminase_4ab_Lys_Orn"/>
    <property type="match status" value="1"/>
</dbReference>
<dbReference type="Gene3D" id="3.40.640.10">
    <property type="entry name" value="Type I PLP-dependent aspartate aminotransferase-like (Major domain)"/>
    <property type="match status" value="1"/>
</dbReference>
<dbReference type="Pfam" id="PF00202">
    <property type="entry name" value="Aminotran_3"/>
    <property type="match status" value="1"/>
</dbReference>
<name>A0A381TIX0_9ZZZZ</name>
<keyword evidence="3" id="KW-0808">Transferase</keyword>
<dbReference type="GO" id="GO:0008483">
    <property type="term" value="F:transaminase activity"/>
    <property type="evidence" value="ECO:0007669"/>
    <property type="project" value="UniProtKB-KW"/>
</dbReference>
<dbReference type="NCBIfam" id="TIGR00707">
    <property type="entry name" value="argD"/>
    <property type="match status" value="1"/>
</dbReference>
<accession>A0A381TIX0</accession>
<evidence type="ECO:0000256" key="2">
    <source>
        <dbReference type="ARBA" id="ARBA00022576"/>
    </source>
</evidence>
<dbReference type="CDD" id="cd00610">
    <property type="entry name" value="OAT_like"/>
    <property type="match status" value="1"/>
</dbReference>
<gene>
    <name evidence="5" type="ORF">METZ01_LOCUS68342</name>
</gene>
<dbReference type="Gene3D" id="3.90.1150.10">
    <property type="entry name" value="Aspartate Aminotransferase, domain 1"/>
    <property type="match status" value="1"/>
</dbReference>
<protein>
    <recommendedName>
        <fullName evidence="6">Acetylornithine transaminase</fullName>
    </recommendedName>
</protein>
<keyword evidence="2" id="KW-0032">Aminotransferase</keyword>